<feature type="domain" description="Heme NO-binding" evidence="1">
    <location>
        <begin position="2"/>
        <end position="160"/>
    </location>
</feature>
<sequence>MKGVIFNLLEEAIVAEHGVAAWVDIMDLAGARGTYSSLGSYPDEELYAIVDHAAAGLALPVPDVLRWFGQGAIPRLAERYPTLFANHRGSRSFITSVNDVIHLEVRKLYAGAACPHFHFYDLADGRLAMAYQSRRQLCHLAHGFVLGTAAFFGDAIDVEHLACTSKGDALCRLALDWQ</sequence>
<dbReference type="EMBL" id="JABBGM010000004">
    <property type="protein sequence ID" value="NML94076.1"/>
    <property type="molecule type" value="Genomic_DNA"/>
</dbReference>
<dbReference type="SUPFAM" id="SSF111126">
    <property type="entry name" value="Ligand-binding domain in the NO signalling and Golgi transport"/>
    <property type="match status" value="1"/>
</dbReference>
<dbReference type="InterPro" id="IPR011644">
    <property type="entry name" value="Heme_NO-bd"/>
</dbReference>
<dbReference type="Pfam" id="PF07700">
    <property type="entry name" value="HNOB"/>
    <property type="match status" value="1"/>
</dbReference>
<dbReference type="RefSeq" id="WP_169493352.1">
    <property type="nucleotide sequence ID" value="NZ_JABBGM010000004.1"/>
</dbReference>
<gene>
    <name evidence="2" type="ORF">HHL27_10420</name>
</gene>
<keyword evidence="3" id="KW-1185">Reference proteome</keyword>
<protein>
    <submittedName>
        <fullName evidence="2">Heme NO-binding protein</fullName>
    </submittedName>
</protein>
<proteinExistence type="predicted"/>
<evidence type="ECO:0000313" key="3">
    <source>
        <dbReference type="Proteomes" id="UP000583556"/>
    </source>
</evidence>
<name>A0A7Y0BP81_9SPHN</name>
<evidence type="ECO:0000313" key="2">
    <source>
        <dbReference type="EMBL" id="NML94076.1"/>
    </source>
</evidence>
<comment type="caution">
    <text evidence="2">The sequence shown here is derived from an EMBL/GenBank/DDBJ whole genome shotgun (WGS) entry which is preliminary data.</text>
</comment>
<dbReference type="GO" id="GO:0020037">
    <property type="term" value="F:heme binding"/>
    <property type="evidence" value="ECO:0007669"/>
    <property type="project" value="InterPro"/>
</dbReference>
<reference evidence="2 3" key="1">
    <citation type="submission" date="2020-04" db="EMBL/GenBank/DDBJ databases">
        <title>Novosphingobium sp. TW-4 isolated from soil.</title>
        <authorList>
            <person name="Dahal R.H."/>
            <person name="Chaudhary D.K."/>
        </authorList>
    </citation>
    <scope>NUCLEOTIDE SEQUENCE [LARGE SCALE GENOMIC DNA]</scope>
    <source>
        <strain evidence="2 3">TW-4</strain>
    </source>
</reference>
<dbReference type="Gene3D" id="3.90.1520.10">
    <property type="entry name" value="H-NOX domain"/>
    <property type="match status" value="1"/>
</dbReference>
<dbReference type="InterPro" id="IPR024096">
    <property type="entry name" value="NO_sig/Golgi_transp_ligand-bd"/>
</dbReference>
<dbReference type="Proteomes" id="UP000583556">
    <property type="component" value="Unassembled WGS sequence"/>
</dbReference>
<dbReference type="InterPro" id="IPR038158">
    <property type="entry name" value="H-NOX_domain_sf"/>
</dbReference>
<dbReference type="AlphaFoldDB" id="A0A7Y0BP81"/>
<evidence type="ECO:0000259" key="1">
    <source>
        <dbReference type="Pfam" id="PF07700"/>
    </source>
</evidence>
<organism evidence="2 3">
    <name type="scientific">Novosphingobium olei</name>
    <dbReference type="NCBI Taxonomy" id="2728851"/>
    <lineage>
        <taxon>Bacteria</taxon>
        <taxon>Pseudomonadati</taxon>
        <taxon>Pseudomonadota</taxon>
        <taxon>Alphaproteobacteria</taxon>
        <taxon>Sphingomonadales</taxon>
        <taxon>Sphingomonadaceae</taxon>
        <taxon>Novosphingobium</taxon>
    </lineage>
</organism>
<accession>A0A7Y0BP81</accession>